<feature type="binding site" evidence="5">
    <location>
        <begin position="547"/>
        <end position="554"/>
    </location>
    <ligand>
        <name>ATP</name>
        <dbReference type="ChEBI" id="CHEBI:30616"/>
    </ligand>
</feature>
<proteinExistence type="predicted"/>
<evidence type="ECO:0000256" key="1">
    <source>
        <dbReference type="ARBA" id="ARBA00022741"/>
    </source>
</evidence>
<dbReference type="Proteomes" id="UP000750711">
    <property type="component" value="Unassembled WGS sequence"/>
</dbReference>
<keyword evidence="8" id="KW-1185">Reference proteome</keyword>
<dbReference type="InterPro" id="IPR014016">
    <property type="entry name" value="UvrD-like_ATP-bd"/>
</dbReference>
<dbReference type="Gene3D" id="3.40.50.300">
    <property type="entry name" value="P-loop containing nucleotide triphosphate hydrolases"/>
    <property type="match status" value="1"/>
</dbReference>
<evidence type="ECO:0000313" key="7">
    <source>
        <dbReference type="EMBL" id="KAH0558797.1"/>
    </source>
</evidence>
<dbReference type="PROSITE" id="PS51198">
    <property type="entry name" value="UVRD_HELICASE_ATP_BIND"/>
    <property type="match status" value="1"/>
</dbReference>
<feature type="domain" description="UvrD-like helicase ATP-binding" evidence="6">
    <location>
        <begin position="526"/>
        <end position="900"/>
    </location>
</feature>
<accession>A0A9P8LAU1</accession>
<evidence type="ECO:0000256" key="2">
    <source>
        <dbReference type="ARBA" id="ARBA00022801"/>
    </source>
</evidence>
<evidence type="ECO:0000313" key="8">
    <source>
        <dbReference type="Proteomes" id="UP000750711"/>
    </source>
</evidence>
<dbReference type="InterPro" id="IPR039904">
    <property type="entry name" value="TRANK1"/>
</dbReference>
<dbReference type="Pfam" id="PF00580">
    <property type="entry name" value="UvrD-helicase"/>
    <property type="match status" value="1"/>
</dbReference>
<organism evidence="7 8">
    <name type="scientific">Trichoglossum hirsutum</name>
    <dbReference type="NCBI Taxonomy" id="265104"/>
    <lineage>
        <taxon>Eukaryota</taxon>
        <taxon>Fungi</taxon>
        <taxon>Dikarya</taxon>
        <taxon>Ascomycota</taxon>
        <taxon>Pezizomycotina</taxon>
        <taxon>Geoglossomycetes</taxon>
        <taxon>Geoglossales</taxon>
        <taxon>Geoglossaceae</taxon>
        <taxon>Trichoglossum</taxon>
    </lineage>
</organism>
<dbReference type="EMBL" id="JAGHQM010000736">
    <property type="protein sequence ID" value="KAH0558797.1"/>
    <property type="molecule type" value="Genomic_DNA"/>
</dbReference>
<reference evidence="7" key="1">
    <citation type="submission" date="2021-03" db="EMBL/GenBank/DDBJ databases">
        <title>Comparative genomics and phylogenomic investigation of the class Geoglossomycetes provide insights into ecological specialization and systematics.</title>
        <authorList>
            <person name="Melie T."/>
            <person name="Pirro S."/>
            <person name="Miller A.N."/>
            <person name="Quandt A."/>
        </authorList>
    </citation>
    <scope>NUCLEOTIDE SEQUENCE</scope>
    <source>
        <strain evidence="7">CAQ_001_2017</strain>
    </source>
</reference>
<evidence type="ECO:0000256" key="5">
    <source>
        <dbReference type="PROSITE-ProRule" id="PRU00560"/>
    </source>
</evidence>
<evidence type="ECO:0000256" key="4">
    <source>
        <dbReference type="ARBA" id="ARBA00022840"/>
    </source>
</evidence>
<dbReference type="SUPFAM" id="SSF52540">
    <property type="entry name" value="P-loop containing nucleoside triphosphate hydrolases"/>
    <property type="match status" value="1"/>
</dbReference>
<dbReference type="GO" id="GO:0005524">
    <property type="term" value="F:ATP binding"/>
    <property type="evidence" value="ECO:0007669"/>
    <property type="project" value="UniProtKB-UniRule"/>
</dbReference>
<evidence type="ECO:0000259" key="6">
    <source>
        <dbReference type="PROSITE" id="PS51198"/>
    </source>
</evidence>
<dbReference type="PANTHER" id="PTHR21529">
    <property type="entry name" value="MAMMARY TURMOR VIRUS RECEPTOR HOMOLOG 1, 2 MTVR1, 2"/>
    <property type="match status" value="1"/>
</dbReference>
<dbReference type="PANTHER" id="PTHR21529:SF4">
    <property type="entry name" value="TPR AND ANKYRIN REPEAT-CONTAINING PROTEIN 1"/>
    <property type="match status" value="1"/>
</dbReference>
<gene>
    <name evidence="7" type="ORF">GP486_004565</name>
</gene>
<comment type="caution">
    <text evidence="7">The sequence shown here is derived from an EMBL/GenBank/DDBJ whole genome shotgun (WGS) entry which is preliminary data.</text>
</comment>
<keyword evidence="4 5" id="KW-0067">ATP-binding</keyword>
<evidence type="ECO:0000256" key="3">
    <source>
        <dbReference type="ARBA" id="ARBA00022806"/>
    </source>
</evidence>
<name>A0A9P8LAU1_9PEZI</name>
<keyword evidence="2 5" id="KW-0378">Hydrolase</keyword>
<protein>
    <recommendedName>
        <fullName evidence="6">UvrD-like helicase ATP-binding domain-containing protein</fullName>
    </recommendedName>
</protein>
<dbReference type="InterPro" id="IPR027417">
    <property type="entry name" value="P-loop_NTPase"/>
</dbReference>
<keyword evidence="3 5" id="KW-0347">Helicase</keyword>
<dbReference type="GO" id="GO:0016787">
    <property type="term" value="F:hydrolase activity"/>
    <property type="evidence" value="ECO:0007669"/>
    <property type="project" value="UniProtKB-UniRule"/>
</dbReference>
<dbReference type="GO" id="GO:0004386">
    <property type="term" value="F:helicase activity"/>
    <property type="evidence" value="ECO:0007669"/>
    <property type="project" value="UniProtKB-UniRule"/>
</dbReference>
<sequence>MANSPNPFFRLVLNEEPLSYAQRLAVYKSVSTHPKQVSALMRDGLAKDRLLVDFRTRAARLIEFFDTVKQTDAKVAKVLWIELVIPIVTEWKVLDCDVLTEFLVSALRIAPPSVLGMFAKALADTPSILERLVSDQAGSKRIQDWSCTLNATVKDPATLEVWTNRIVAFCEGCPNGHGATSQTKRWWTLVTLKAALKGVAERSGEGKTLPPNHLPLLAGMRELAEGDKKSLGARRLQNSAQYSFDLPLDIADAVKAFGMAVPTSERALQILIESLEKEETLSILVEVIGTFPCRPCHDIANRLSEAAQTVSGDQNLQSTDNLGLGLHEKRIGVWKVSLSAPALKDLRKLGLSGSDVFALAEAKLRDLGSGCWRGLSNLAGSPHQRSQLRVELLRAAVSRKLFILWQIDVGFDEVTSCVQQLIRVWKVDTNEEVSRAINRVAILQKCYGDVLVQQCRLRPPKDPDGKFIPAKFPRGSEVVISADSGTKMDVRSTDKEVIEMSNKFYSLTEPVINSILSNDVEAEFPFDISEEEVKIIRHFDSASLILGRSGTGKTTCLVYKLLGKYLARKSVPGEEPIRQVLLTRSDFLSVKLRLYIKKLIEAQTSKALSLSGSHQPEDISETEDGLAVDSVSTLKNELFPLVCTFDQFLRILENTVREADRKCFSPLGELTAKDPHSSGLADQIASIYCRNYTYNRKSQIVDFQTFKVDYWGRLPRTRHLPIEVVFAEIMGIIKGSTSSRDSLRPLSREEYLSRSHRQVPLFALESERSRVYDLYEAYEGLKREFGDVDNIDRVVNLLKAIQVDKGLRERLRVSFDEVYIDEVQDQRSLDIELLLNVVRDARGFHLAGDTAQSISKDSTFRFADIKALFYDHFSSVSEVTNQADLAKPTQFVLSKNYRSHQGILALASLVMKMLSTG</sequence>
<keyword evidence="1 5" id="KW-0547">Nucleotide-binding</keyword>
<dbReference type="AlphaFoldDB" id="A0A9P8LAU1"/>